<feature type="compositionally biased region" description="Polar residues" evidence="1">
    <location>
        <begin position="65"/>
        <end position="80"/>
    </location>
</feature>
<dbReference type="EnsemblMetazoa" id="AALB014311-RA">
    <property type="protein sequence ID" value="AALB014311-PA"/>
    <property type="gene ID" value="AALB014311"/>
</dbReference>
<name>A0A182FXD9_ANOAL</name>
<dbReference type="STRING" id="7167.A0A182FXD9"/>
<reference evidence="2 3" key="1">
    <citation type="journal article" date="2017" name="G3 (Bethesda)">
        <title>The Physical Genome Mapping of Anopheles albimanus Corrected Scaffold Misassemblies and Identified Interarm Rearrangements in Genus Anopheles.</title>
        <authorList>
            <person name="Artemov G.N."/>
            <person name="Peery A.N."/>
            <person name="Jiang X."/>
            <person name="Tu Z."/>
            <person name="Stegniy V.N."/>
            <person name="Sharakhova M.V."/>
            <person name="Sharakhov I.V."/>
        </authorList>
    </citation>
    <scope>NUCLEOTIDE SEQUENCE [LARGE SCALE GENOMIC DNA]</scope>
    <source>
        <strain evidence="2 3">ALBI9_A</strain>
    </source>
</reference>
<dbReference type="InterPro" id="IPR032071">
    <property type="entry name" value="DUF4806"/>
</dbReference>
<feature type="region of interest" description="Disordered" evidence="1">
    <location>
        <begin position="57"/>
        <end position="101"/>
    </location>
</feature>
<dbReference type="Pfam" id="PF16064">
    <property type="entry name" value="DUF4806"/>
    <property type="match status" value="1"/>
</dbReference>
<dbReference type="Proteomes" id="UP000069272">
    <property type="component" value="Chromosome 2R"/>
</dbReference>
<evidence type="ECO:0000313" key="3">
    <source>
        <dbReference type="Proteomes" id="UP000069272"/>
    </source>
</evidence>
<sequence length="395" mass="43973">MDICFVLENESSITSNSGTSTPTLTSIKAVESANRLLTNPLKGFTIRKVTVPKSNGASASLIPESHSNTTESLQSTQVLATGSAHEKRPSELLLPSQKSTDGTNQPFSLVLEALARITQAVEQNTINLQKLSNEVSQCATVQKQILESLKEQKASISKFRAEQSSSEPEESLDDLKIRVNFVDSSNKQSQVLTLIEQPESPTADGKSLAQVTIKPVDCFDELEKLEKLAENKDFVEAVARCLKRKFVGNYQGGGRTYCHRIVDNFFTRSFMTKCSWTGYSTSGIQKIGLRFFCNVINMFIYAVQYAFPKFTEQEGLKFLKNCVANANGRVHEIQRASTARKPLKRKRISRPKTAVVENSTERCEVDPLMIDPEIDELDIPIDKADPVQLWLKQVV</sequence>
<evidence type="ECO:0000313" key="2">
    <source>
        <dbReference type="EnsemblMetazoa" id="AALB014311-PA"/>
    </source>
</evidence>
<accession>A0A182FXD9</accession>
<keyword evidence="3" id="KW-1185">Reference proteome</keyword>
<dbReference type="VEuPathDB" id="VectorBase:AALB014311"/>
<protein>
    <submittedName>
        <fullName evidence="2">DUF4806 domain-containing protein</fullName>
    </submittedName>
</protein>
<proteinExistence type="predicted"/>
<organism evidence="2 3">
    <name type="scientific">Anopheles albimanus</name>
    <name type="common">New world malaria mosquito</name>
    <dbReference type="NCBI Taxonomy" id="7167"/>
    <lineage>
        <taxon>Eukaryota</taxon>
        <taxon>Metazoa</taxon>
        <taxon>Ecdysozoa</taxon>
        <taxon>Arthropoda</taxon>
        <taxon>Hexapoda</taxon>
        <taxon>Insecta</taxon>
        <taxon>Pterygota</taxon>
        <taxon>Neoptera</taxon>
        <taxon>Endopterygota</taxon>
        <taxon>Diptera</taxon>
        <taxon>Nematocera</taxon>
        <taxon>Culicoidea</taxon>
        <taxon>Culicidae</taxon>
        <taxon>Anophelinae</taxon>
        <taxon>Anopheles</taxon>
    </lineage>
</organism>
<reference evidence="2" key="2">
    <citation type="submission" date="2022-08" db="UniProtKB">
        <authorList>
            <consortium name="EnsemblMetazoa"/>
        </authorList>
    </citation>
    <scope>IDENTIFICATION</scope>
    <source>
        <strain evidence="2">STECLA/ALBI9_A</strain>
    </source>
</reference>
<dbReference type="VEuPathDB" id="VectorBase:AALB20_031732"/>
<dbReference type="AlphaFoldDB" id="A0A182FXD9"/>
<evidence type="ECO:0000256" key="1">
    <source>
        <dbReference type="SAM" id="MobiDB-lite"/>
    </source>
</evidence>